<dbReference type="OrthoDB" id="5383784at2759"/>
<proteinExistence type="predicted"/>
<evidence type="ECO:0000313" key="3">
    <source>
        <dbReference type="Proteomes" id="UP000799436"/>
    </source>
</evidence>
<gene>
    <name evidence="2" type="ORF">EJ03DRAFT_85159</name>
</gene>
<dbReference type="Proteomes" id="UP000799436">
    <property type="component" value="Unassembled WGS sequence"/>
</dbReference>
<dbReference type="AlphaFoldDB" id="A0A6G1LBQ2"/>
<evidence type="ECO:0000313" key="2">
    <source>
        <dbReference type="EMBL" id="KAF2769848.1"/>
    </source>
</evidence>
<sequence>MGKQAYLTRLALGRSPFQTGPRQNDGRKPSNEATLSEPSLSPPAFDHGQQYDTKGRPISQATQDRNTRMRRAQNSVLKLVGVVEDKEHSDRESELRTRIEREARHQSLKCEDDRGEVIELLTVISRPLLTWWLDCFMRRIEVGLYDPEINLSSIMRREWQLIAGTGLRGTLLALYPGAVAYGTYTAGRMVAASTMDAVTQVVAGAVWPRSVSLSRRRQELIDDLVRYALDAVRLALDVALLPLVFYSTAQQIGVAPALPLLPPMRALLPGNKGLFSAAWKSCWSWPAVGSLCTPAALLLTYAYLQGDVDEGTPIAMEFTNFSYPAIDDDNHNVTAPSFGHDPIGRILYEGYRIRIGIMKWCGWDTAQRFSGGLPENDLAMVELHSGKTHHRTTRLAQLPAKYLSWRLDDLFVMILTAPLEIMMLKASASAYVSSSLPLTEVGFGARWRLLSPTPDQSSGKSYGCAARIVNMGTYFARLGLTFGLRMAIETVMFGGIYRLVRCQGIGNFGWSSRESGT</sequence>
<organism evidence="2 3">
    <name type="scientific">Teratosphaeria nubilosa</name>
    <dbReference type="NCBI Taxonomy" id="161662"/>
    <lineage>
        <taxon>Eukaryota</taxon>
        <taxon>Fungi</taxon>
        <taxon>Dikarya</taxon>
        <taxon>Ascomycota</taxon>
        <taxon>Pezizomycotina</taxon>
        <taxon>Dothideomycetes</taxon>
        <taxon>Dothideomycetidae</taxon>
        <taxon>Mycosphaerellales</taxon>
        <taxon>Teratosphaeriaceae</taxon>
        <taxon>Teratosphaeria</taxon>
    </lineage>
</organism>
<name>A0A6G1LBQ2_9PEZI</name>
<reference evidence="2" key="1">
    <citation type="journal article" date="2020" name="Stud. Mycol.">
        <title>101 Dothideomycetes genomes: a test case for predicting lifestyles and emergence of pathogens.</title>
        <authorList>
            <person name="Haridas S."/>
            <person name="Albert R."/>
            <person name="Binder M."/>
            <person name="Bloem J."/>
            <person name="Labutti K."/>
            <person name="Salamov A."/>
            <person name="Andreopoulos B."/>
            <person name="Baker S."/>
            <person name="Barry K."/>
            <person name="Bills G."/>
            <person name="Bluhm B."/>
            <person name="Cannon C."/>
            <person name="Castanera R."/>
            <person name="Culley D."/>
            <person name="Daum C."/>
            <person name="Ezra D."/>
            <person name="Gonzalez J."/>
            <person name="Henrissat B."/>
            <person name="Kuo A."/>
            <person name="Liang C."/>
            <person name="Lipzen A."/>
            <person name="Lutzoni F."/>
            <person name="Magnuson J."/>
            <person name="Mondo S."/>
            <person name="Nolan M."/>
            <person name="Ohm R."/>
            <person name="Pangilinan J."/>
            <person name="Park H.-J."/>
            <person name="Ramirez L."/>
            <person name="Alfaro M."/>
            <person name="Sun H."/>
            <person name="Tritt A."/>
            <person name="Yoshinaga Y."/>
            <person name="Zwiers L.-H."/>
            <person name="Turgeon B."/>
            <person name="Goodwin S."/>
            <person name="Spatafora J."/>
            <person name="Crous P."/>
            <person name="Grigoriev I."/>
        </authorList>
    </citation>
    <scope>NUCLEOTIDE SEQUENCE</scope>
    <source>
        <strain evidence="2">CBS 116005</strain>
    </source>
</reference>
<accession>A0A6G1LBQ2</accession>
<dbReference type="EMBL" id="ML995830">
    <property type="protein sequence ID" value="KAF2769848.1"/>
    <property type="molecule type" value="Genomic_DNA"/>
</dbReference>
<evidence type="ECO:0000256" key="1">
    <source>
        <dbReference type="SAM" id="MobiDB-lite"/>
    </source>
</evidence>
<keyword evidence="3" id="KW-1185">Reference proteome</keyword>
<protein>
    <submittedName>
        <fullName evidence="2">Uncharacterized protein</fullName>
    </submittedName>
</protein>
<feature type="region of interest" description="Disordered" evidence="1">
    <location>
        <begin position="1"/>
        <end position="70"/>
    </location>
</feature>